<protein>
    <submittedName>
        <fullName evidence="1">Uncharacterized protein</fullName>
    </submittedName>
</protein>
<dbReference type="AlphaFoldDB" id="A0A2A8ZPN9"/>
<sequence>MTEKKHIQKTIVESIVKTFDHYGYGNRLGESCVYASYLTKDLLKEKYNLDAELAAGELDFSPRFLPFGFIWNPPHEFHMWAKLNGEIIDIAPVRLTSRDEFKPGGKFHLFRNAIIDVVWEKKPLDNRIYREVKNGVKKIDPPEENEYKKLYKYASDLIDSWNSKV</sequence>
<organism evidence="1 2">
    <name type="scientific">Bacillus cereus</name>
    <dbReference type="NCBI Taxonomy" id="1396"/>
    <lineage>
        <taxon>Bacteria</taxon>
        <taxon>Bacillati</taxon>
        <taxon>Bacillota</taxon>
        <taxon>Bacilli</taxon>
        <taxon>Bacillales</taxon>
        <taxon>Bacillaceae</taxon>
        <taxon>Bacillus</taxon>
        <taxon>Bacillus cereus group</taxon>
    </lineage>
</organism>
<dbReference type="RefSeq" id="WP_098344310.1">
    <property type="nucleotide sequence ID" value="NZ_NTRR01000134.1"/>
</dbReference>
<dbReference type="Proteomes" id="UP000220032">
    <property type="component" value="Unassembled WGS sequence"/>
</dbReference>
<evidence type="ECO:0000313" key="1">
    <source>
        <dbReference type="EMBL" id="PFE05367.1"/>
    </source>
</evidence>
<dbReference type="EMBL" id="NTRR01000134">
    <property type="protein sequence ID" value="PFE05367.1"/>
    <property type="molecule type" value="Genomic_DNA"/>
</dbReference>
<comment type="caution">
    <text evidence="1">The sequence shown here is derived from an EMBL/GenBank/DDBJ whole genome shotgun (WGS) entry which is preliminary data.</text>
</comment>
<accession>A0A2A8ZPN9</accession>
<gene>
    <name evidence="1" type="ORF">CN307_33180</name>
</gene>
<reference evidence="1 2" key="1">
    <citation type="submission" date="2017-09" db="EMBL/GenBank/DDBJ databases">
        <title>Large-scale bioinformatics analysis of Bacillus genomes uncovers conserved roles of natural products in bacterial physiology.</title>
        <authorList>
            <consortium name="Agbiome Team Llc"/>
            <person name="Bleich R.M."/>
            <person name="Grubbs K.J."/>
            <person name="Santa Maria K.C."/>
            <person name="Allen S.E."/>
            <person name="Farag S."/>
            <person name="Shank E.A."/>
            <person name="Bowers A."/>
        </authorList>
    </citation>
    <scope>NUCLEOTIDE SEQUENCE [LARGE SCALE GENOMIC DNA]</scope>
    <source>
        <strain evidence="1 2">AFS022681</strain>
    </source>
</reference>
<proteinExistence type="predicted"/>
<evidence type="ECO:0000313" key="2">
    <source>
        <dbReference type="Proteomes" id="UP000220032"/>
    </source>
</evidence>
<name>A0A2A8ZPN9_BACCE</name>